<dbReference type="Gene3D" id="3.20.20.140">
    <property type="entry name" value="Metal-dependent hydrolases"/>
    <property type="match status" value="1"/>
</dbReference>
<accession>A0A146FTZ2</accession>
<comment type="similarity">
    <text evidence="2">Belongs to the metallo-dependent hydrolases superfamily. Adenosine and AMP deaminases family.</text>
</comment>
<keyword evidence="3" id="KW-0479">Metal-binding</keyword>
<dbReference type="GO" id="GO:0004000">
    <property type="term" value="F:adenosine deaminase activity"/>
    <property type="evidence" value="ECO:0007669"/>
    <property type="project" value="TreeGrafter"/>
</dbReference>
<keyword evidence="5" id="KW-0862">Zinc</keyword>
<dbReference type="VEuPathDB" id="FungiDB:ASPFODRAFT_44143"/>
<dbReference type="GO" id="GO:0046103">
    <property type="term" value="P:inosine biosynthetic process"/>
    <property type="evidence" value="ECO:0007669"/>
    <property type="project" value="TreeGrafter"/>
</dbReference>
<evidence type="ECO:0000256" key="1">
    <source>
        <dbReference type="ARBA" id="ARBA00001947"/>
    </source>
</evidence>
<dbReference type="GO" id="GO:0009117">
    <property type="term" value="P:nucleotide metabolic process"/>
    <property type="evidence" value="ECO:0007669"/>
    <property type="project" value="UniProtKB-KW"/>
</dbReference>
<evidence type="ECO:0000256" key="7">
    <source>
        <dbReference type="ARBA" id="ARBA00048787"/>
    </source>
</evidence>
<name>A0A146FTZ2_ASPKA</name>
<comment type="catalytic activity">
    <reaction evidence="7">
        <text>N(6)-methyl-AMP + H2O + H(+) = IMP + methylamine</text>
        <dbReference type="Rhea" id="RHEA:16001"/>
        <dbReference type="ChEBI" id="CHEBI:15377"/>
        <dbReference type="ChEBI" id="CHEBI:15378"/>
        <dbReference type="ChEBI" id="CHEBI:58053"/>
        <dbReference type="ChEBI" id="CHEBI:59338"/>
        <dbReference type="ChEBI" id="CHEBI:144842"/>
    </reaction>
    <physiologicalReaction direction="left-to-right" evidence="7">
        <dbReference type="Rhea" id="RHEA:16002"/>
    </physiologicalReaction>
</comment>
<dbReference type="AlphaFoldDB" id="A0A146FTZ2"/>
<evidence type="ECO:0000256" key="2">
    <source>
        <dbReference type="ARBA" id="ARBA00006676"/>
    </source>
</evidence>
<gene>
    <name evidence="9" type="ORF">RIB2604_02602040</name>
</gene>
<keyword evidence="4" id="KW-0378">Hydrolase</keyword>
<evidence type="ECO:0000256" key="5">
    <source>
        <dbReference type="ARBA" id="ARBA00022833"/>
    </source>
</evidence>
<evidence type="ECO:0000256" key="3">
    <source>
        <dbReference type="ARBA" id="ARBA00022723"/>
    </source>
</evidence>
<organism evidence="9 10">
    <name type="scientific">Aspergillus kawachii</name>
    <name type="common">White koji mold</name>
    <name type="synonym">Aspergillus awamori var. kawachi</name>
    <dbReference type="NCBI Taxonomy" id="1069201"/>
    <lineage>
        <taxon>Eukaryota</taxon>
        <taxon>Fungi</taxon>
        <taxon>Dikarya</taxon>
        <taxon>Ascomycota</taxon>
        <taxon>Pezizomycotina</taxon>
        <taxon>Eurotiomycetes</taxon>
        <taxon>Eurotiomycetidae</taxon>
        <taxon>Eurotiales</taxon>
        <taxon>Aspergillaceae</taxon>
        <taxon>Aspergillus</taxon>
        <taxon>Aspergillus subgen. Circumdati</taxon>
    </lineage>
</organism>
<dbReference type="PANTHER" id="PTHR11409">
    <property type="entry name" value="ADENOSINE DEAMINASE"/>
    <property type="match status" value="1"/>
</dbReference>
<dbReference type="InterPro" id="IPR006330">
    <property type="entry name" value="Ado/ade_deaminase"/>
</dbReference>
<evidence type="ECO:0000256" key="4">
    <source>
        <dbReference type="ARBA" id="ARBA00022801"/>
    </source>
</evidence>
<dbReference type="SUPFAM" id="SSF51556">
    <property type="entry name" value="Metallo-dependent hydrolases"/>
    <property type="match status" value="1"/>
</dbReference>
<evidence type="ECO:0000259" key="8">
    <source>
        <dbReference type="Pfam" id="PF00962"/>
    </source>
</evidence>
<dbReference type="GO" id="GO:0046872">
    <property type="term" value="F:metal ion binding"/>
    <property type="evidence" value="ECO:0007669"/>
    <property type="project" value="UniProtKB-KW"/>
</dbReference>
<sequence length="401" mass="45366">MDLSKAVDRAFTQSLPKIEASTYPMQTPFNRIERLSSTRKETESRLFTNLHAHLSGSISRQCLHEIWLKKKAQDPDFNIEDPWITMPPGKSFNKSIYNLVNDLASLTYATHSVLTDFQNDGVTYLELRTIPRASPSSSFTREEYLTTVLDAISDFQANQSPTSPKMSVYLILALDRGHHTTAEALEIVDLALAHRARGIVGIDVCGNPTKGDVSVLREAFAKAKANELGVTVHFPEMREAATPGELETLLEFQPDRLGHVIHVPEELKREIARRQLGLELCMSCNVHAKMFDGGFLDHHFGYWRHQNCPIVLCVSLCYYHFSSSPSFSYTNRQLILVQTDDVGFFCSPVSNEYLLAAEHFQLTRTDVLGICRKSYDAIFGGEKEKDRLRRLLSDFEAHYST</sequence>
<reference evidence="9 10" key="1">
    <citation type="journal article" date="2016" name="DNA Res.">
        <title>Genome sequence of Aspergillus luchuensis NBRC 4314.</title>
        <authorList>
            <person name="Yamada O."/>
            <person name="Machida M."/>
            <person name="Hosoyama A."/>
            <person name="Goto M."/>
            <person name="Takahashi T."/>
            <person name="Futagami T."/>
            <person name="Yamagata Y."/>
            <person name="Takeuchi M."/>
            <person name="Kobayashi T."/>
            <person name="Koike H."/>
            <person name="Abe K."/>
            <person name="Asai K."/>
            <person name="Arita M."/>
            <person name="Fujita N."/>
            <person name="Fukuda K."/>
            <person name="Higa K."/>
            <person name="Horikawa H."/>
            <person name="Ishikawa T."/>
            <person name="Jinno K."/>
            <person name="Kato Y."/>
            <person name="Kirimura K."/>
            <person name="Mizutani O."/>
            <person name="Nakasone K."/>
            <person name="Sano M."/>
            <person name="Shiraishi Y."/>
            <person name="Tsukahara M."/>
            <person name="Gomi K."/>
        </authorList>
    </citation>
    <scope>NUCLEOTIDE SEQUENCE [LARGE SCALE GENOMIC DNA]</scope>
    <source>
        <strain evidence="9 10">RIB 2604</strain>
    </source>
</reference>
<dbReference type="EMBL" id="BCWF01000025">
    <property type="protein sequence ID" value="GAT28562.1"/>
    <property type="molecule type" value="Genomic_DNA"/>
</dbReference>
<proteinExistence type="inferred from homology"/>
<dbReference type="Pfam" id="PF00962">
    <property type="entry name" value="A_deaminase"/>
    <property type="match status" value="1"/>
</dbReference>
<dbReference type="Proteomes" id="UP000075230">
    <property type="component" value="Unassembled WGS sequence"/>
</dbReference>
<evidence type="ECO:0000256" key="6">
    <source>
        <dbReference type="ARBA" id="ARBA00023080"/>
    </source>
</evidence>
<dbReference type="InterPro" id="IPR032466">
    <property type="entry name" value="Metal_Hydrolase"/>
</dbReference>
<evidence type="ECO:0000313" key="10">
    <source>
        <dbReference type="Proteomes" id="UP000075230"/>
    </source>
</evidence>
<comment type="caution">
    <text evidence="9">The sequence shown here is derived from an EMBL/GenBank/DDBJ whole genome shotgun (WGS) entry which is preliminary data.</text>
</comment>
<comment type="cofactor">
    <cofactor evidence="1">
        <name>Zn(2+)</name>
        <dbReference type="ChEBI" id="CHEBI:29105"/>
    </cofactor>
</comment>
<dbReference type="PANTHER" id="PTHR11409:SF42">
    <property type="entry name" value="ADENOSINE DEAMINASE-LIKE PROTEIN"/>
    <property type="match status" value="1"/>
</dbReference>
<dbReference type="GO" id="GO:0006154">
    <property type="term" value="P:adenosine catabolic process"/>
    <property type="evidence" value="ECO:0007669"/>
    <property type="project" value="TreeGrafter"/>
</dbReference>
<protein>
    <submittedName>
        <fullName evidence="9">Adenosine deaminase</fullName>
    </submittedName>
</protein>
<feature type="domain" description="Adenosine deaminase" evidence="8">
    <location>
        <begin position="48"/>
        <end position="290"/>
    </location>
</feature>
<reference evidence="10" key="2">
    <citation type="submission" date="2016-02" db="EMBL/GenBank/DDBJ databases">
        <title>Genome sequencing of Aspergillus luchuensis NBRC 4314.</title>
        <authorList>
            <person name="Yamada O."/>
        </authorList>
    </citation>
    <scope>NUCLEOTIDE SEQUENCE [LARGE SCALE GENOMIC DNA]</scope>
    <source>
        <strain evidence="10">RIB 2604</strain>
    </source>
</reference>
<evidence type="ECO:0000313" key="9">
    <source>
        <dbReference type="EMBL" id="GAT28562.1"/>
    </source>
</evidence>
<dbReference type="InterPro" id="IPR001365">
    <property type="entry name" value="A_deaminase_dom"/>
</dbReference>
<keyword evidence="6" id="KW-0546">Nucleotide metabolism</keyword>